<evidence type="ECO:0000313" key="12">
    <source>
        <dbReference type="EMBL" id="AGB93356.1"/>
    </source>
</evidence>
<dbReference type="GO" id="GO:0140359">
    <property type="term" value="F:ABC-type transporter activity"/>
    <property type="evidence" value="ECO:0007669"/>
    <property type="project" value="InterPro"/>
</dbReference>
<evidence type="ECO:0000256" key="2">
    <source>
        <dbReference type="ARBA" id="ARBA00022448"/>
    </source>
</evidence>
<dbReference type="FunFam" id="1.20.1560.10:FF:000026">
    <property type="entry name" value="Multidrug resistance-associated protein lethal(2)03659"/>
    <property type="match status" value="1"/>
</dbReference>
<keyword evidence="14" id="KW-1185">Reference proteome</keyword>
<dbReference type="Gene3D" id="1.20.1560.10">
    <property type="entry name" value="ABC transporter type 1, transmembrane domain"/>
    <property type="match status" value="2"/>
</dbReference>
<reference evidence="12 14" key="11">
    <citation type="journal article" date="2015" name="Genome Res.">
        <title>The Release 6 reference sequence of the Drosophila melanogaster genome.</title>
        <authorList>
            <person name="Hoskins R.A."/>
            <person name="Carlson J.W."/>
            <person name="Wan K.H."/>
            <person name="Park S."/>
            <person name="Mendez I."/>
            <person name="Galle S.E."/>
            <person name="Booth B.W."/>
            <person name="Pfeiffer B.D."/>
            <person name="George R.A."/>
            <person name="Svirskas R."/>
            <person name="Krzywinski M."/>
            <person name="Schein J."/>
            <person name="Accardo M.C."/>
            <person name="Damia E."/>
            <person name="Messina G."/>
            <person name="Mendez-Lago M."/>
            <person name="de Pablos B."/>
            <person name="Demakova O.V."/>
            <person name="Andreyeva E.N."/>
            <person name="Boldyreva L.V."/>
            <person name="Marra M."/>
            <person name="Carvalho A.B."/>
            <person name="Dimitri P."/>
            <person name="Villasante A."/>
            <person name="Zhimulev I.F."/>
            <person name="Rubin G.M."/>
            <person name="Karpen G.H."/>
            <person name="Celniker S.E."/>
        </authorList>
    </citation>
    <scope>NUCLEOTIDE SEQUENCE [LARGE SCALE GENOMIC DNA]</scope>
    <source>
        <strain evidence="14">Berkeley</strain>
    </source>
</reference>
<feature type="domain" description="ABC transporter" evidence="10">
    <location>
        <begin position="1119"/>
        <end position="1352"/>
    </location>
</feature>
<dbReference type="PROSITE" id="PS00211">
    <property type="entry name" value="ABC_TRANSPORTER_1"/>
    <property type="match status" value="2"/>
</dbReference>
<reference evidence="12 14" key="8">
    <citation type="journal article" date="2007" name="Science">
        <title>Sequence finishing and mapping of Drosophila melanogaster heterochromatin.</title>
        <authorList>
            <person name="Hoskins R.A."/>
            <person name="Carlson J.W."/>
            <person name="Kennedy C."/>
            <person name="Acevedo D."/>
            <person name="Evans-Holm M."/>
            <person name="Frise E."/>
            <person name="Wan K.H."/>
            <person name="Park S."/>
            <person name="Mendez-Lago M."/>
            <person name="Rossi F."/>
            <person name="Villasante A."/>
            <person name="Dimitri P."/>
            <person name="Karpen G.H."/>
            <person name="Celniker S.E."/>
        </authorList>
    </citation>
    <scope>NUCLEOTIDE SEQUENCE [LARGE SCALE GENOMIC DNA]</scope>
    <source>
        <strain evidence="14">Berkeley</strain>
    </source>
</reference>
<reference evidence="12 14" key="3">
    <citation type="journal article" date="2002" name="Genome Biol.">
        <title>Annotation of the Drosophila melanogaster euchromatic genome: a systematic review.</title>
        <authorList>
            <person name="Misra S."/>
            <person name="Crosby M.A."/>
            <person name="Mungall C.J."/>
            <person name="Matthews B.B."/>
            <person name="Campbell K.S."/>
            <person name="Hradecky P."/>
            <person name="Huang Y."/>
            <person name="Kaminker J.S."/>
            <person name="Millburn G.H."/>
            <person name="Prochnik S.E."/>
            <person name="Smith C.D."/>
            <person name="Tupy J.L."/>
            <person name="Whitfied E.J."/>
            <person name="Bayraktaroglu L."/>
            <person name="Berman B.P."/>
            <person name="Bettencourt B.R."/>
            <person name="Celniker S.E."/>
            <person name="de Grey A.D."/>
            <person name="Drysdale R.A."/>
            <person name="Harris N.L."/>
            <person name="Richter J."/>
            <person name="Russo S."/>
            <person name="Schroeder A.J."/>
            <person name="Shu S.Q."/>
            <person name="Stapleton M."/>
            <person name="Yamada C."/>
            <person name="Ashburner M."/>
            <person name="Gelbart W.M."/>
            <person name="Rubin G.M."/>
            <person name="Lewis S.E."/>
        </authorList>
    </citation>
    <scope>GENOME REANNOTATION</scope>
    <source>
        <strain evidence="14">Berkeley</strain>
    </source>
</reference>
<evidence type="ECO:0000256" key="8">
    <source>
        <dbReference type="SAM" id="MobiDB-lite"/>
    </source>
</evidence>
<dbReference type="AGR" id="FB:FBgn0010549"/>
<dbReference type="FunFam" id="3.40.50.300:FF:000482">
    <property type="entry name" value="Multidrug resistance-associated protein member 4"/>
    <property type="match status" value="1"/>
</dbReference>
<evidence type="ECO:0000256" key="5">
    <source>
        <dbReference type="ARBA" id="ARBA00022840"/>
    </source>
</evidence>
<dbReference type="EMBL" id="AE013599">
    <property type="protein sequence ID" value="AGB93356.1"/>
    <property type="molecule type" value="Genomic_DNA"/>
</dbReference>
<feature type="transmembrane region" description="Helical" evidence="9">
    <location>
        <begin position="308"/>
        <end position="326"/>
    </location>
</feature>
<evidence type="ECO:0000256" key="9">
    <source>
        <dbReference type="SAM" id="Phobius"/>
    </source>
</evidence>
<dbReference type="BioGRID-ORCS" id="47905">
    <property type="hits" value="0 hits in 1 CRISPR screen"/>
</dbReference>
<dbReference type="Gene3D" id="3.40.50.300">
    <property type="entry name" value="P-loop containing nucleotide triphosphate hydrolases"/>
    <property type="match status" value="2"/>
</dbReference>
<feature type="transmembrane region" description="Helical" evidence="9">
    <location>
        <begin position="398"/>
        <end position="418"/>
    </location>
</feature>
<reference evidence="12 14" key="6">
    <citation type="journal article" date="2005" name="PLoS Comput. Biol.">
        <title>Combined evidence annotation of transposable elements in genome sequences.</title>
        <authorList>
            <person name="Quesneville H."/>
            <person name="Bergman C.M."/>
            <person name="Andrieu O."/>
            <person name="Autard D."/>
            <person name="Nouaud D."/>
            <person name="Ashburner M."/>
            <person name="Anxolabehere D."/>
        </authorList>
    </citation>
    <scope>NUCLEOTIDE SEQUENCE [LARGE SCALE GENOMIC DNA]</scope>
    <source>
        <strain evidence="14">Berkeley</strain>
    </source>
</reference>
<reference evidence="12 14" key="10">
    <citation type="journal article" date="2015" name="G3 (Bethesda)">
        <title>Gene Model Annotations for Drosophila melanogaster: The Rule-Benders.</title>
        <authorList>
            <consortium name="FlyBase Consortium"/>
            <person name="Crosby M.A."/>
            <person name="Gramates L.S."/>
            <person name="Dos Santos G."/>
            <person name="Matthews B.B."/>
            <person name="St Pierre S.E."/>
            <person name="Zhou P."/>
            <person name="Schroeder A.J."/>
            <person name="Falls K."/>
            <person name="Emmert D.B."/>
            <person name="Russo S.M."/>
            <person name="Gelbart W.M."/>
            <person name="null"/>
        </authorList>
    </citation>
    <scope>NUCLEOTIDE SEQUENCE [LARGE SCALE GENOMIC DNA]</scope>
    <source>
        <strain evidence="14">Berkeley</strain>
    </source>
</reference>
<evidence type="ECO:0000256" key="3">
    <source>
        <dbReference type="ARBA" id="ARBA00022692"/>
    </source>
</evidence>
<protein>
    <submittedName>
        <fullName evidence="12">Lethal (2) 03659, isoform C</fullName>
    </submittedName>
</protein>
<reference evidence="12 14" key="1">
    <citation type="journal article" date="2000" name="Science">
        <title>The genome sequence of Drosophila melanogaster.</title>
        <authorList>
            <person name="Adams M.D."/>
            <person name="Celniker S.E."/>
            <person name="Holt R.A."/>
            <person name="Evans C.A."/>
            <person name="Gocayne J.D."/>
            <person name="Amanatides P.G."/>
            <person name="Scherer S.E."/>
            <person name="Li P.W."/>
            <person name="Hoskins R.A."/>
            <person name="Galle R.F."/>
            <person name="George R.A."/>
            <person name="Lewis S.E."/>
            <person name="Richards S."/>
            <person name="Ashburner M."/>
            <person name="Henderson S.N."/>
            <person name="Sutton G.G."/>
            <person name="Wortman J.R."/>
            <person name="Yandell M.D."/>
            <person name="Zhang Q."/>
            <person name="Chen L.X."/>
            <person name="Brandon R.C."/>
            <person name="Rogers Y.H."/>
            <person name="Blazej R.G."/>
            <person name="Champe M."/>
            <person name="Pfeiffer B.D."/>
            <person name="Wan K.H."/>
            <person name="Doyle C."/>
            <person name="Baxter E.G."/>
            <person name="Helt G."/>
            <person name="Nelson C.R."/>
            <person name="Gabor G.L."/>
            <person name="Abril J.F."/>
            <person name="Agbayani A."/>
            <person name="An H.J."/>
            <person name="Andrews-Pfannkoch C."/>
            <person name="Baldwin D."/>
            <person name="Ballew R.M."/>
            <person name="Basu A."/>
            <person name="Baxendale J."/>
            <person name="Bayraktaroglu L."/>
            <person name="Beasley E.M."/>
            <person name="Beeson K.Y."/>
            <person name="Benos P.V."/>
            <person name="Berman B.P."/>
            <person name="Bhandari D."/>
            <person name="Bolshakov S."/>
            <person name="Borkova D."/>
            <person name="Botchan M.R."/>
            <person name="Bouck J."/>
            <person name="Brokstein P."/>
            <person name="Brottier P."/>
            <person name="Burtis K.C."/>
            <person name="Busam D.A."/>
            <person name="Butler H."/>
            <person name="Cadieu E."/>
            <person name="Center A."/>
            <person name="Chandra I."/>
            <person name="Cherry J.M."/>
            <person name="Cawley S."/>
            <person name="Dahlke C."/>
            <person name="Davenport L.B."/>
            <person name="Davies P."/>
            <person name="de Pablos B."/>
            <person name="Delcher A."/>
            <person name="Deng Z."/>
            <person name="Mays A.D."/>
            <person name="Dew I."/>
            <person name="Dietz S.M."/>
            <person name="Dodson K."/>
            <person name="Doup L.E."/>
            <person name="Downes M."/>
            <person name="Dugan-Rocha S."/>
            <person name="Dunkov B.C."/>
            <person name="Dunn P."/>
            <person name="Durbin K.J."/>
            <person name="Evangelista C.C."/>
            <person name="Ferraz C."/>
            <person name="Ferriera S."/>
            <person name="Fleischmann W."/>
            <person name="Fosler C."/>
            <person name="Gabrielian A.E."/>
            <person name="Garg N.S."/>
            <person name="Gelbart W.M."/>
            <person name="Glasser K."/>
            <person name="Glodek A."/>
            <person name="Gong F."/>
            <person name="Gorrell J.H."/>
            <person name="Gu Z."/>
            <person name="Guan P."/>
            <person name="Harris M."/>
            <person name="Harris N.L."/>
            <person name="Harvey D."/>
            <person name="Heiman T.J."/>
            <person name="Hernandez J.R."/>
            <person name="Houck J."/>
            <person name="Hostin D."/>
            <person name="Houston K.A."/>
            <person name="Howland T.J."/>
            <person name="Wei M.H."/>
            <person name="Ibegwam C."/>
            <person name="Jalali M."/>
            <person name="Kalush F."/>
            <person name="Karpen G.H."/>
            <person name="Ke Z."/>
            <person name="Kennison J.A."/>
            <person name="Ketchum K.A."/>
            <person name="Kimmel B.E."/>
            <person name="Kodira C.D."/>
            <person name="Kraft C."/>
            <person name="Kravitz S."/>
            <person name="Kulp D."/>
            <person name="Lai Z."/>
            <person name="Lasko P."/>
            <person name="Lei Y."/>
            <person name="Levitsky A.A."/>
            <person name="Li J."/>
            <person name="Li Z."/>
            <person name="Liang Y."/>
            <person name="Lin X."/>
            <person name="Liu X."/>
            <person name="Mattei B."/>
            <person name="McIntosh T.C."/>
            <person name="McLeod M.P."/>
            <person name="McPherson D."/>
            <person name="Merkulov G."/>
            <person name="Milshina N.V."/>
            <person name="Mobarry C."/>
            <person name="Morris J."/>
            <person name="Moshrefi A."/>
            <person name="Mount S.M."/>
            <person name="Moy M."/>
            <person name="Murphy B."/>
            <person name="Murphy L."/>
            <person name="Muzny D.M."/>
            <person name="Nelson D.L."/>
            <person name="Nelson D.R."/>
            <person name="Nelson K.A."/>
            <person name="Nixon K."/>
            <person name="Nusskern D.R."/>
            <person name="Pacleb J.M."/>
            <person name="Palazzolo M."/>
            <person name="Pittman G.S."/>
            <person name="Pan S."/>
            <person name="Pollard J."/>
            <person name="Puri V."/>
            <person name="Reese M.G."/>
            <person name="Reinert K."/>
            <person name="Remington K."/>
            <person name="Saunders R.D."/>
            <person name="Scheeler F."/>
            <person name="Shen H."/>
            <person name="Shue B.C."/>
            <person name="Siden-Kiamos I."/>
            <person name="Simpson M."/>
            <person name="Skupski M.P."/>
            <person name="Smith T."/>
            <person name="Spier E."/>
            <person name="Spradling A.C."/>
            <person name="Stapleton M."/>
            <person name="Strong R."/>
            <person name="Sun E."/>
            <person name="Svirskas R."/>
            <person name="Tector C."/>
            <person name="Turner R."/>
            <person name="Venter E."/>
            <person name="Wang A.H."/>
            <person name="Wang X."/>
            <person name="Wang Z.Y."/>
            <person name="Wassarman D.A."/>
            <person name="Weinstock G.M."/>
            <person name="Weissenbach J."/>
            <person name="Williams S.M."/>
            <person name="WoodageT"/>
            <person name="Worley K.C."/>
            <person name="Wu D."/>
            <person name="Yang S."/>
            <person name="Yao Q.A."/>
            <person name="Ye J."/>
            <person name="Yeh R.F."/>
            <person name="Zaveri J.S."/>
            <person name="Zhan M."/>
            <person name="Zhang G."/>
            <person name="Zhao Q."/>
            <person name="Zheng L."/>
            <person name="Zheng X.H."/>
            <person name="Zhong F.N."/>
            <person name="Zhong W."/>
            <person name="Zhou X."/>
            <person name="Zhu S."/>
            <person name="Zhu X."/>
            <person name="Smith H.O."/>
            <person name="Gibbs R.A."/>
            <person name="Myers E.W."/>
            <person name="Rubin G.M."/>
            <person name="Venter J.C."/>
        </authorList>
    </citation>
    <scope>NUCLEOTIDE SEQUENCE [LARGE SCALE GENOMIC DNA]</scope>
    <source>
        <strain evidence="14">Berkeley</strain>
    </source>
</reference>
<keyword evidence="7 9" id="KW-0472">Membrane</keyword>
<feature type="domain" description="ABC transporter" evidence="10">
    <location>
        <begin position="499"/>
        <end position="722"/>
    </location>
</feature>
<dbReference type="SMART" id="SM00382">
    <property type="entry name" value="AAA"/>
    <property type="match status" value="2"/>
</dbReference>
<reference evidence="12 14" key="2">
    <citation type="journal article" date="2002" name="Genome Biol.">
        <title>Finishing a whole-genome shotgun: release 3 of the Drosophila melanogaster euchromatic genome sequence.</title>
        <authorList>
            <person name="Celniker S.E."/>
            <person name="Wheeler D.A."/>
            <person name="Kronmiller B."/>
            <person name="Carlson J.W."/>
            <person name="Halpern A."/>
            <person name="Patel S."/>
            <person name="Adams M."/>
            <person name="Champe M."/>
            <person name="Dugan S.P."/>
            <person name="Frise E."/>
            <person name="Hodgson A."/>
            <person name="George R.A."/>
            <person name="Hoskins R.A."/>
            <person name="Laverty T."/>
            <person name="Muzny D.M."/>
            <person name="Nelson C.R."/>
            <person name="Pacleb J.M."/>
            <person name="Park S."/>
            <person name="Pfeiffer B.D."/>
            <person name="Richards S."/>
            <person name="Sodergren E.J."/>
            <person name="Svirskas R."/>
            <person name="Tabor P.E."/>
            <person name="Wan K."/>
            <person name="Stapleton M."/>
            <person name="Sutton G.G."/>
            <person name="Venter C."/>
            <person name="Weinstock G."/>
            <person name="Scherer S.E."/>
            <person name="Myers E.W."/>
            <person name="Gibbs R.A."/>
            <person name="Rubin G.M."/>
        </authorList>
    </citation>
    <scope>NUCLEOTIDE SEQUENCE [LARGE SCALE GENOMIC DNA]</scope>
    <source>
        <strain evidence="14">Berkeley</strain>
    </source>
</reference>
<reference evidence="12 14" key="5">
    <citation type="journal article" date="2002" name="Genome Biol.">
        <title>Heterochromatic sequences in a Drosophila whole-genome shotgun assembly.</title>
        <authorList>
            <person name="Hoskins R.A."/>
            <person name="Smith C.D."/>
            <person name="Carlson J.W."/>
            <person name="Carvalho A.B."/>
            <person name="Halpern A."/>
            <person name="Kaminker J.S."/>
            <person name="Kennedy C."/>
            <person name="Mungall C.J."/>
            <person name="Sullivan B.A."/>
            <person name="Sutton G.G."/>
            <person name="Yasuhara J.C."/>
            <person name="Wakimoto B.T."/>
            <person name="Myers E.W."/>
            <person name="Celniker S.E."/>
            <person name="Rubin G.M."/>
            <person name="Karpen G.H."/>
        </authorList>
    </citation>
    <scope>NUCLEOTIDE SEQUENCE [LARGE SCALE GENOMIC DNA]</scope>
    <source>
        <strain evidence="14">Berkeley</strain>
    </source>
</reference>
<dbReference type="CDD" id="cd18579">
    <property type="entry name" value="ABC_6TM_ABCC_D1"/>
    <property type="match status" value="1"/>
</dbReference>
<proteinExistence type="predicted"/>
<sequence length="1374" mass="153169">MSKNAGPKFCKQKISERENTSIEESSLLENNGFDHRNKDESLSVNTSPPLVCRKCFELGHQTENCKQKLTVNSENNSAQNEKEKVLPENPRARSNFISSLCFWYTIPIFRKGYRKTLDSTDLYRPLEEQKSDILGNRLCASWERELKNDGRSPSLVRALLRVFGWQLGFPGLAIFVVELGLRTLQPIFLVKLISYFSGEPDAANAGFYYAVAQIVISALTVMILTPTTFGIHHVCFKMRVAMGSMIFRKALRLTKGALGDTTSGHVVNLISNDIPRLDSAPYTVHYLWVGPLQVLVITYLMYQEIGISAVFGVLFMLLFMPIQMYLGTRTSAIQLKAAERTDNRIRMVNEIISAIQVLKMYAWEQPFEQMVTHAREKEMNTIRQGQYIRGFDFARRIVLSRVAIFLSLVGYVILGKVFTPEIAFMITAYYNVLLAAMSIYVPSAIIQTAQFLTSIRRVEQFMQSEELGSSDKSEGPSKDTVPGNPPSNNNEADLLKSAISIRDLKAKWDPNSPDYTLSGINLEIKPGSVVAVIGLTGSGKSSLIQAILGELKANSGQLQVNGSLSYTSQESWLFSGTVRQNILFGQPMDSQRYEEVVKKCALERDFDLLPLRDNTIVGERGATLSGGQKARISLARSVYRKASIYLLDDPLSAVDASVARHLFDQCVRGHLRGSTVVLVTHQEQFLPHVDQIVILANGQIKALGDYESLLKTGLITGLGSLSKTDKAKTEEQEPLNLNSPDNKNEVTPIKENSEQTVGGSSSGKEHVERQESGGISLALYRKYFQAGGGLVAFLVMLSSSVLAQVAVTGGDYFLTYWVKKESTAAGHGEMEDMESKSMDVYKYTLIIILSVIMNLSSSFLLFNIAKKASIRLHNTIFNRVTRADMHFFSINKHGSILNRFTKDMSQVDEVLPVVLVDVMQIALWLAGIIIVIANVNPLLLVPTLMLSVIFYHLRNLYLKTSRDLKRVEAINRSPVYSHLAASLNGLTTIRALDAQRVLEKEFDSYQDAHSSAFFMYISTSQAFGYCMNCICVIYISIITLSFFAFPPGNGADVGLVITQAMGLIDMVQWGVRQTAELENTMTAVERVVEYESIEPEGMLEAPDDKKPPKTWPEQGEIIFKELNLRYTPNAKAENVLKSLSFVIQPREKVGIVGRTGAGKSSLINALFRLSYTDGSVLIDTRDTRQMGLHDLRRQISIIPQEPVLFSGTMRYNLDPFDEYSDEKLWGCLEEVKLKEVVSDLPDGLASKISEGGTNFSVGQRQLVCLARAILRENRILVMDEATANVDPQTDGLIQATIRSKFRDCTVLTIAHRLHTIIDSDKVMVMDAGRVVEFGSPYELMTKSDSKVFHNLVNQSGRASYEGLLKIAQETFESS</sequence>
<feature type="domain" description="ABC transmembrane type-1" evidence="11">
    <location>
        <begin position="794"/>
        <end position="1079"/>
    </location>
</feature>
<feature type="region of interest" description="Disordered" evidence="8">
    <location>
        <begin position="466"/>
        <end position="492"/>
    </location>
</feature>
<feature type="transmembrane region" description="Helical" evidence="9">
    <location>
        <begin position="1022"/>
        <end position="1045"/>
    </location>
</feature>
<dbReference type="OrthoDB" id="6500128at2759"/>
<dbReference type="RefSeq" id="NP_001260823.1">
    <property type="nucleotide sequence ID" value="NM_001273894.1"/>
</dbReference>
<dbReference type="FunFam" id="1.20.1560.10:FF:000343">
    <property type="entry name" value="Lethal (2) 03659, isoform C"/>
    <property type="match status" value="1"/>
</dbReference>
<dbReference type="InterPro" id="IPR011527">
    <property type="entry name" value="ABC1_TM_dom"/>
</dbReference>
<dbReference type="ExpressionAtlas" id="A0A0B4KEG2">
    <property type="expression patterns" value="baseline and differential"/>
</dbReference>
<dbReference type="Pfam" id="PF00664">
    <property type="entry name" value="ABC_membrane"/>
    <property type="match status" value="2"/>
</dbReference>
<dbReference type="Pfam" id="PF00005">
    <property type="entry name" value="ABC_tran"/>
    <property type="match status" value="2"/>
</dbReference>
<feature type="transmembrane region" description="Helical" evidence="9">
    <location>
        <begin position="786"/>
        <end position="807"/>
    </location>
</feature>
<dbReference type="VEuPathDB" id="VectorBase:FBgn0010549"/>
<dbReference type="FlyBase" id="FBgn0010549">
    <property type="gene designation" value="l(2)03659"/>
</dbReference>
<dbReference type="CDD" id="cd03250">
    <property type="entry name" value="ABCC_MRP_domain1"/>
    <property type="match status" value="1"/>
</dbReference>
<dbReference type="GeneID" id="47905"/>
<evidence type="ECO:0000256" key="7">
    <source>
        <dbReference type="ARBA" id="ARBA00023136"/>
    </source>
</evidence>
<feature type="transmembrane region" description="Helical" evidence="9">
    <location>
        <begin position="910"/>
        <end position="933"/>
    </location>
</feature>
<feature type="transmembrane region" description="Helical" evidence="9">
    <location>
        <begin position="284"/>
        <end position="302"/>
    </location>
</feature>
<evidence type="ECO:0000313" key="14">
    <source>
        <dbReference type="Proteomes" id="UP000000803"/>
    </source>
</evidence>
<reference evidence="12 14" key="4">
    <citation type="journal article" date="2002" name="Genome Biol.">
        <title>The transposable elements of the Drosophila melanogaster euchromatin: a genomics perspective.</title>
        <authorList>
            <person name="Kaminker J.S."/>
            <person name="Bergman C.M."/>
            <person name="Kronmiller B."/>
            <person name="Carlson J."/>
            <person name="Svirskas R."/>
            <person name="Patel S."/>
            <person name="Frise E."/>
            <person name="Wheeler D.A."/>
            <person name="Lewis S.E."/>
            <person name="Rubin G.M."/>
            <person name="Ashburner M."/>
            <person name="Celniker S.E."/>
        </authorList>
    </citation>
    <scope>NUCLEOTIDE SEQUENCE [LARGE SCALE GENOMIC DNA]</scope>
    <source>
        <strain evidence="14">Berkeley</strain>
    </source>
</reference>
<gene>
    <name evidence="12 13" type="primary">l(2)03659</name>
    <name evidence="12" type="synonym">A</name>
    <name evidence="12" type="synonym">CG11803</name>
    <name evidence="12" type="synonym">DmCG8799</name>
    <name evidence="12" type="synonym">Dme_CG8799</name>
    <name evidence="12" type="synonym">Dmel\CG8799</name>
    <name evidence="12" type="synonym">hspr</name>
    <name evidence="12 13" type="ORF">CG8799</name>
    <name evidence="12" type="ORF">Dmel_CG8799</name>
</gene>
<feature type="region of interest" description="Disordered" evidence="8">
    <location>
        <begin position="1"/>
        <end position="42"/>
    </location>
</feature>
<feature type="transmembrane region" description="Helical" evidence="9">
    <location>
        <begin position="207"/>
        <end position="229"/>
    </location>
</feature>
<keyword evidence="3 9" id="KW-0812">Transmembrane</keyword>
<dbReference type="InterPro" id="IPR003439">
    <property type="entry name" value="ABC_transporter-like_ATP-bd"/>
</dbReference>
<evidence type="ECO:0000256" key="1">
    <source>
        <dbReference type="ARBA" id="ARBA00004141"/>
    </source>
</evidence>
<dbReference type="InterPro" id="IPR003593">
    <property type="entry name" value="AAA+_ATPase"/>
</dbReference>
<comment type="subcellular location">
    <subcellularLocation>
        <location evidence="1">Membrane</location>
        <topology evidence="1">Multi-pass membrane protein</topology>
    </subcellularLocation>
</comment>
<dbReference type="CDD" id="cd03244">
    <property type="entry name" value="ABCC_MRP_domain2"/>
    <property type="match status" value="1"/>
</dbReference>
<dbReference type="PROSITE" id="PS50893">
    <property type="entry name" value="ABC_TRANSPORTER_2"/>
    <property type="match status" value="2"/>
</dbReference>
<dbReference type="GO" id="GO:0016020">
    <property type="term" value="C:membrane"/>
    <property type="evidence" value="ECO:0007669"/>
    <property type="project" value="UniProtKB-SubCell"/>
</dbReference>
<keyword evidence="2" id="KW-0813">Transport</keyword>
<accession>A0A0B4KEG2</accession>
<dbReference type="Bgee" id="FBgn0010549">
    <property type="expression patterns" value="Expressed in adult Malpighian tubule principal cell of lower ureter in Malpighian tubule and 21 other cell types or tissues"/>
</dbReference>
<dbReference type="SUPFAM" id="SSF52540">
    <property type="entry name" value="P-loop containing nucleoside triphosphate hydrolases"/>
    <property type="match status" value="2"/>
</dbReference>
<reference evidence="12 14" key="7">
    <citation type="journal article" date="2007" name="Science">
        <title>The Release 5.1 annotation of Drosophila melanogaster heterochromatin.</title>
        <authorList>
            <person name="Smith C.D."/>
            <person name="Shu S."/>
            <person name="Mungall C.J."/>
            <person name="Karpen G.H."/>
        </authorList>
    </citation>
    <scope>NUCLEOTIDE SEQUENCE [LARGE SCALE GENOMIC DNA]</scope>
    <source>
        <strain evidence="14">Berkeley</strain>
    </source>
</reference>
<feature type="transmembrane region" description="Helical" evidence="9">
    <location>
        <begin position="430"/>
        <end position="452"/>
    </location>
</feature>
<keyword evidence="5" id="KW-0067">ATP-binding</keyword>
<keyword evidence="6 9" id="KW-1133">Transmembrane helix</keyword>
<organism evidence="12 14">
    <name type="scientific">Drosophila melanogaster</name>
    <name type="common">Fruit fly</name>
    <dbReference type="NCBI Taxonomy" id="7227"/>
    <lineage>
        <taxon>Eukaryota</taxon>
        <taxon>Metazoa</taxon>
        <taxon>Ecdysozoa</taxon>
        <taxon>Arthropoda</taxon>
        <taxon>Hexapoda</taxon>
        <taxon>Insecta</taxon>
        <taxon>Pterygota</taxon>
        <taxon>Neoptera</taxon>
        <taxon>Endopterygota</taxon>
        <taxon>Diptera</taxon>
        <taxon>Brachycera</taxon>
        <taxon>Muscomorpha</taxon>
        <taxon>Ephydroidea</taxon>
        <taxon>Drosophilidae</taxon>
        <taxon>Drosophila</taxon>
        <taxon>Sophophora</taxon>
    </lineage>
</organism>
<feature type="compositionally biased region" description="Basic and acidic residues" evidence="8">
    <location>
        <begin position="32"/>
        <end position="41"/>
    </location>
</feature>
<dbReference type="InterPro" id="IPR050173">
    <property type="entry name" value="ABC_transporter_C-like"/>
</dbReference>
<dbReference type="PANTHER" id="PTHR24223">
    <property type="entry name" value="ATP-BINDING CASSETTE SUB-FAMILY C"/>
    <property type="match status" value="1"/>
</dbReference>
<dbReference type="PANTHER" id="PTHR24223:SF448">
    <property type="entry name" value="FI20146P1-RELATED"/>
    <property type="match status" value="1"/>
</dbReference>
<feature type="domain" description="ABC transmembrane type-1" evidence="11">
    <location>
        <begin position="171"/>
        <end position="438"/>
    </location>
</feature>
<evidence type="ECO:0000259" key="10">
    <source>
        <dbReference type="PROSITE" id="PS50893"/>
    </source>
</evidence>
<name>A0A0B4KEG2_DROME</name>
<feature type="region of interest" description="Disordered" evidence="8">
    <location>
        <begin position="723"/>
        <end position="766"/>
    </location>
</feature>
<dbReference type="GO" id="GO:0005524">
    <property type="term" value="F:ATP binding"/>
    <property type="evidence" value="ECO:0007669"/>
    <property type="project" value="UniProtKB-KW"/>
</dbReference>
<reference evidence="12 14" key="9">
    <citation type="journal article" date="2015" name="G3 (Bethesda)">
        <title>Gene Model Annotations for Drosophila melanogaster: Impact of High-Throughput Data.</title>
        <authorList>
            <consortium name="FlyBase Consortium"/>
            <person name="Matthews B.B."/>
            <person name="Dos Santos G."/>
            <person name="Crosby M.A."/>
            <person name="Emmert D.B."/>
            <person name="St Pierre S.E."/>
            <person name="Gramates L.S."/>
            <person name="Zhou P."/>
            <person name="Schroeder A.J."/>
            <person name="Falls K."/>
            <person name="Strelets V."/>
            <person name="Russo S.M."/>
            <person name="Gelbart W.M."/>
            <person name="null"/>
        </authorList>
    </citation>
    <scope>NUCLEOTIDE SEQUENCE [LARGE SCALE GENOMIC DNA]</scope>
    <source>
        <strain evidence="14">Berkeley</strain>
    </source>
</reference>
<dbReference type="GO" id="GO:0016887">
    <property type="term" value="F:ATP hydrolysis activity"/>
    <property type="evidence" value="ECO:0007669"/>
    <property type="project" value="InterPro"/>
</dbReference>
<dbReference type="InterPro" id="IPR044746">
    <property type="entry name" value="ABCC_6TM_D1"/>
</dbReference>
<dbReference type="PROSITE" id="PS50929">
    <property type="entry name" value="ABC_TM1F"/>
    <property type="match status" value="2"/>
</dbReference>
<evidence type="ECO:0000313" key="13">
    <source>
        <dbReference type="FlyBase" id="FBgn0010549"/>
    </source>
</evidence>
<evidence type="ECO:0000256" key="6">
    <source>
        <dbReference type="ARBA" id="ARBA00022989"/>
    </source>
</evidence>
<keyword evidence="4" id="KW-0547">Nucleotide-binding</keyword>
<dbReference type="InterPro" id="IPR036640">
    <property type="entry name" value="ABC1_TM_sf"/>
</dbReference>
<feature type="transmembrane region" description="Helical" evidence="9">
    <location>
        <begin position="158"/>
        <end position="177"/>
    </location>
</feature>
<dbReference type="InterPro" id="IPR027417">
    <property type="entry name" value="P-loop_NTPase"/>
</dbReference>
<dbReference type="SUPFAM" id="SSF90123">
    <property type="entry name" value="ABC transporter transmembrane region"/>
    <property type="match status" value="2"/>
</dbReference>
<feature type="transmembrane region" description="Helical" evidence="9">
    <location>
        <begin position="840"/>
        <end position="862"/>
    </location>
</feature>
<dbReference type="SMR" id="A0A0B4KEG2"/>
<evidence type="ECO:0000259" key="11">
    <source>
        <dbReference type="PROSITE" id="PS50929"/>
    </source>
</evidence>
<dbReference type="InterPro" id="IPR017871">
    <property type="entry name" value="ABC_transporter-like_CS"/>
</dbReference>
<evidence type="ECO:0000256" key="4">
    <source>
        <dbReference type="ARBA" id="ARBA00022741"/>
    </source>
</evidence>
<dbReference type="FunFam" id="3.40.50.300:FF:000163">
    <property type="entry name" value="Multidrug resistance-associated protein member 4"/>
    <property type="match status" value="1"/>
</dbReference>
<feature type="transmembrane region" description="Helical" evidence="9">
    <location>
        <begin position="939"/>
        <end position="957"/>
    </location>
</feature>
<dbReference type="Proteomes" id="UP000000803">
    <property type="component" value="Chromosome 2R"/>
</dbReference>